<dbReference type="AlphaFoldDB" id="A0AAW1J523"/>
<dbReference type="EMBL" id="JBDFQZ010000008">
    <property type="protein sequence ID" value="KAK9697941.1"/>
    <property type="molecule type" value="Genomic_DNA"/>
</dbReference>
<feature type="region of interest" description="Disordered" evidence="1">
    <location>
        <begin position="99"/>
        <end position="118"/>
    </location>
</feature>
<evidence type="ECO:0000256" key="1">
    <source>
        <dbReference type="SAM" id="MobiDB-lite"/>
    </source>
</evidence>
<protein>
    <submittedName>
        <fullName evidence="2">Uncharacterized protein</fullName>
    </submittedName>
</protein>
<keyword evidence="3" id="KW-1185">Reference proteome</keyword>
<accession>A0AAW1J523</accession>
<proteinExistence type="predicted"/>
<dbReference type="Proteomes" id="UP001443914">
    <property type="component" value="Unassembled WGS sequence"/>
</dbReference>
<gene>
    <name evidence="2" type="ORF">RND81_08G071300</name>
</gene>
<dbReference type="PANTHER" id="PTHR33168">
    <property type="entry name" value="STRESS INDUCED PROTEIN-RELATED"/>
    <property type="match status" value="1"/>
</dbReference>
<evidence type="ECO:0000313" key="3">
    <source>
        <dbReference type="Proteomes" id="UP001443914"/>
    </source>
</evidence>
<organism evidence="2 3">
    <name type="scientific">Saponaria officinalis</name>
    <name type="common">Common soapwort</name>
    <name type="synonym">Lychnis saponaria</name>
    <dbReference type="NCBI Taxonomy" id="3572"/>
    <lineage>
        <taxon>Eukaryota</taxon>
        <taxon>Viridiplantae</taxon>
        <taxon>Streptophyta</taxon>
        <taxon>Embryophyta</taxon>
        <taxon>Tracheophyta</taxon>
        <taxon>Spermatophyta</taxon>
        <taxon>Magnoliopsida</taxon>
        <taxon>eudicotyledons</taxon>
        <taxon>Gunneridae</taxon>
        <taxon>Pentapetalae</taxon>
        <taxon>Caryophyllales</taxon>
        <taxon>Caryophyllaceae</taxon>
        <taxon>Caryophylleae</taxon>
        <taxon>Saponaria</taxon>
    </lineage>
</organism>
<sequence>MGDCSPSSLKHRLKHSFYGCFKHNPNLHHKLDSDSPHSLCGRRLVRSTSGGAKGMVRHLIHRIGTPRQHRRSKSTDFHYDPLSYTLNFDDDDNAEFPFRNFNDRLPPSPTPHLPRPRSETAVAAAAVVPPSSPTEITAACS</sequence>
<evidence type="ECO:0000313" key="2">
    <source>
        <dbReference type="EMBL" id="KAK9697941.1"/>
    </source>
</evidence>
<reference evidence="2" key="1">
    <citation type="submission" date="2024-03" db="EMBL/GenBank/DDBJ databases">
        <title>WGS assembly of Saponaria officinalis var. Norfolk2.</title>
        <authorList>
            <person name="Jenkins J."/>
            <person name="Shu S."/>
            <person name="Grimwood J."/>
            <person name="Barry K."/>
            <person name="Goodstein D."/>
            <person name="Schmutz J."/>
            <person name="Leebens-Mack J."/>
            <person name="Osbourn A."/>
        </authorList>
    </citation>
    <scope>NUCLEOTIDE SEQUENCE [LARGE SCALE GENOMIC DNA]</scope>
    <source>
        <strain evidence="2">JIC</strain>
    </source>
</reference>
<name>A0AAW1J523_SAPOF</name>
<comment type="caution">
    <text evidence="2">The sequence shown here is derived from an EMBL/GenBank/DDBJ whole genome shotgun (WGS) entry which is preliminary data.</text>
</comment>